<keyword evidence="3" id="KW-0813">Transport</keyword>
<feature type="transmembrane region" description="Helical" evidence="12">
    <location>
        <begin position="542"/>
        <end position="560"/>
    </location>
</feature>
<comment type="function">
    <text evidence="12">Choline transporter.</text>
</comment>
<feature type="transmembrane region" description="Helical" evidence="12">
    <location>
        <begin position="169"/>
        <end position="187"/>
    </location>
</feature>
<feature type="transmembrane region" description="Helical" evidence="12">
    <location>
        <begin position="225"/>
        <end position="245"/>
    </location>
</feature>
<evidence type="ECO:0000256" key="5">
    <source>
        <dbReference type="ARBA" id="ARBA00022475"/>
    </source>
</evidence>
<dbReference type="GeneTree" id="ENSGT00940000156600"/>
<feature type="transmembrane region" description="Helical" evidence="12">
    <location>
        <begin position="12"/>
        <end position="32"/>
    </location>
</feature>
<reference evidence="13" key="2">
    <citation type="submission" date="2025-08" db="UniProtKB">
        <authorList>
            <consortium name="Ensembl"/>
        </authorList>
    </citation>
    <scope>IDENTIFICATION</scope>
</reference>
<keyword evidence="6 12" id="KW-0812">Transmembrane</keyword>
<evidence type="ECO:0000256" key="9">
    <source>
        <dbReference type="ARBA" id="ARBA00023180"/>
    </source>
</evidence>
<feature type="transmembrane region" description="Helical" evidence="12">
    <location>
        <begin position="350"/>
        <end position="372"/>
    </location>
</feature>
<comment type="function">
    <text evidence="11">Choline/H+ antiporter.</text>
</comment>
<evidence type="ECO:0000256" key="1">
    <source>
        <dbReference type="ARBA" id="ARBA00004651"/>
    </source>
</evidence>
<dbReference type="Ensembl" id="ENSTRUT00000074076.1">
    <property type="protein sequence ID" value="ENSTRUP00000083435.1"/>
    <property type="gene ID" value="ENSTRUG00000027967.1"/>
</dbReference>
<comment type="subcellular location">
    <subcellularLocation>
        <location evidence="1 12">Cell membrane</location>
        <topology evidence="1 12">Multi-pass membrane protein</topology>
    </subcellularLocation>
</comment>
<dbReference type="InterPro" id="IPR007603">
    <property type="entry name" value="Choline_transptr-like"/>
</dbReference>
<dbReference type="GO" id="GO:0005886">
    <property type="term" value="C:plasma membrane"/>
    <property type="evidence" value="ECO:0007669"/>
    <property type="project" value="UniProtKB-SubCell"/>
</dbReference>
<comment type="catalytic activity">
    <reaction evidence="10">
        <text>choline(out) + n H(+)(in) = choline(in) + n H(+)(out)</text>
        <dbReference type="Rhea" id="RHEA:75463"/>
        <dbReference type="ChEBI" id="CHEBI:15354"/>
        <dbReference type="ChEBI" id="CHEBI:15378"/>
    </reaction>
</comment>
<reference evidence="13" key="3">
    <citation type="submission" date="2025-09" db="UniProtKB">
        <authorList>
            <consortium name="Ensembl"/>
        </authorList>
    </citation>
    <scope>IDENTIFICATION</scope>
</reference>
<reference evidence="13 14" key="1">
    <citation type="journal article" date="2011" name="Genome Biol. Evol.">
        <title>Integration of the genetic map and genome assembly of fugu facilitates insights into distinct features of genome evolution in teleosts and mammals.</title>
        <authorList>
            <person name="Kai W."/>
            <person name="Kikuchi K."/>
            <person name="Tohari S."/>
            <person name="Chew A.K."/>
            <person name="Tay A."/>
            <person name="Fujiwara A."/>
            <person name="Hosoya S."/>
            <person name="Suetake H."/>
            <person name="Naruse K."/>
            <person name="Brenner S."/>
            <person name="Suzuki Y."/>
            <person name="Venkatesh B."/>
        </authorList>
    </citation>
    <scope>NUCLEOTIDE SEQUENCE [LARGE SCALE GENOMIC DNA]</scope>
</reference>
<dbReference type="AlphaFoldDB" id="A0A674PCN0"/>
<dbReference type="Pfam" id="PF04515">
    <property type="entry name" value="Choline_transpo"/>
    <property type="match status" value="1"/>
</dbReference>
<evidence type="ECO:0000256" key="3">
    <source>
        <dbReference type="ARBA" id="ARBA00022448"/>
    </source>
</evidence>
<evidence type="ECO:0000256" key="7">
    <source>
        <dbReference type="ARBA" id="ARBA00022989"/>
    </source>
</evidence>
<keyword evidence="14" id="KW-1185">Reference proteome</keyword>
<feature type="transmembrane region" description="Helical" evidence="12">
    <location>
        <begin position="266"/>
        <end position="286"/>
    </location>
</feature>
<evidence type="ECO:0000256" key="12">
    <source>
        <dbReference type="RuleBase" id="RU368066"/>
    </source>
</evidence>
<dbReference type="Proteomes" id="UP000005226">
    <property type="component" value="Chromosome 22"/>
</dbReference>
<dbReference type="PANTHER" id="PTHR12385">
    <property type="entry name" value="CHOLINE TRANSPORTER-LIKE (SLC FAMILY 44)"/>
    <property type="match status" value="1"/>
</dbReference>
<evidence type="ECO:0000256" key="2">
    <source>
        <dbReference type="ARBA" id="ARBA00007168"/>
    </source>
</evidence>
<dbReference type="GO" id="GO:0015297">
    <property type="term" value="F:antiporter activity"/>
    <property type="evidence" value="ECO:0007669"/>
    <property type="project" value="UniProtKB-KW"/>
</dbReference>
<organism evidence="13 14">
    <name type="scientific">Takifugu rubripes</name>
    <name type="common">Japanese pufferfish</name>
    <name type="synonym">Fugu rubripes</name>
    <dbReference type="NCBI Taxonomy" id="31033"/>
    <lineage>
        <taxon>Eukaryota</taxon>
        <taxon>Metazoa</taxon>
        <taxon>Chordata</taxon>
        <taxon>Craniata</taxon>
        <taxon>Vertebrata</taxon>
        <taxon>Euteleostomi</taxon>
        <taxon>Actinopterygii</taxon>
        <taxon>Neopterygii</taxon>
        <taxon>Teleostei</taxon>
        <taxon>Neoteleostei</taxon>
        <taxon>Acanthomorphata</taxon>
        <taxon>Eupercaria</taxon>
        <taxon>Tetraodontiformes</taxon>
        <taxon>Tetradontoidea</taxon>
        <taxon>Tetraodontidae</taxon>
        <taxon>Takifugu</taxon>
    </lineage>
</organism>
<dbReference type="PANTHER" id="PTHR12385:SF42">
    <property type="entry name" value="CHOLINE TRANSPORTER-LIKE PROTEIN 5"/>
    <property type="match status" value="1"/>
</dbReference>
<feature type="transmembrane region" description="Helical" evidence="12">
    <location>
        <begin position="414"/>
        <end position="434"/>
    </location>
</feature>
<gene>
    <name evidence="13" type="primary">LOC101068868</name>
</gene>
<evidence type="ECO:0000313" key="13">
    <source>
        <dbReference type="Ensembl" id="ENSTRUP00000083435.1"/>
    </source>
</evidence>
<feature type="transmembrane region" description="Helical" evidence="12">
    <location>
        <begin position="509"/>
        <end position="530"/>
    </location>
</feature>
<name>A0A674PCN0_TAKRU</name>
<keyword evidence="8 12" id="KW-0472">Membrane</keyword>
<comment type="similarity">
    <text evidence="2 12">Belongs to the CTL (choline transporter-like) family.</text>
</comment>
<protein>
    <recommendedName>
        <fullName evidence="12">Choline transporter-like protein</fullName>
    </recommendedName>
</protein>
<keyword evidence="4" id="KW-0050">Antiport</keyword>
<evidence type="ECO:0000256" key="8">
    <source>
        <dbReference type="ARBA" id="ARBA00023136"/>
    </source>
</evidence>
<evidence type="ECO:0000256" key="4">
    <source>
        <dbReference type="ARBA" id="ARBA00022449"/>
    </source>
</evidence>
<evidence type="ECO:0000256" key="10">
    <source>
        <dbReference type="ARBA" id="ARBA00035093"/>
    </source>
</evidence>
<feature type="transmembrane region" description="Helical" evidence="12">
    <location>
        <begin position="139"/>
        <end position="162"/>
    </location>
</feature>
<evidence type="ECO:0000313" key="14">
    <source>
        <dbReference type="Proteomes" id="UP000005226"/>
    </source>
</evidence>
<proteinExistence type="inferred from homology"/>
<evidence type="ECO:0000256" key="6">
    <source>
        <dbReference type="ARBA" id="ARBA00022692"/>
    </source>
</evidence>
<accession>A0A674PCN0</accession>
<keyword evidence="5" id="KW-1003">Cell membrane</keyword>
<sequence length="595" mass="68401">MCLFRKCTDVICCLVFFIVIFLYLALGVIAWLHGDPKKLIHPTNSYGQFCGQKGTHNFNKPILFYFNILKCTNPAILINLQCPTTQMCVSKCPDRFATFSEMQQQYNVSRKKWEYYRQFCKPEFNNPQKVLYFANRIKLYFMMLYYRGLLMSLAVSLVFIILLRFTAGLLLWITIASVVLLLAYGIWFCFTEFSLLKEKPGSDVSIVEVGFHTDLQVYLQLRQTWILMLAEASITLMLISLRRRIQVAIALLREASKYAISHITSTLFYPLITFLMLTICLLYWAVTAVYLASSGEPVYKVVSSEGSCPSANSTCTPEFFNRSDISKYELCQGSQCLFAFYGGETSYHRYVFWFQLSNLLLFFWLVNFSLALEQCSLAGAFASYYWSSKKPCDIPSCPLFLSFFRAIRYHTGSLAFGALIVSVVQLIKIVLQYMDQKLRGLNNSLSRFIARCLKCCFWCLEKLICYMNHNAYIMMAIYGKSFCTSAREAFFLLMRNVVRVFVLDRVTDFLLFLGKLLVSGGIGVLGLFLSRHIPYVQEVPDLNFHWVPLLTVVAISYLIAHAFFSVYATCVDTLFLCLYVNLIISQPPKYDNLSV</sequence>
<evidence type="ECO:0000256" key="11">
    <source>
        <dbReference type="ARBA" id="ARBA00037726"/>
    </source>
</evidence>
<keyword evidence="7 12" id="KW-1133">Transmembrane helix</keyword>
<keyword evidence="9" id="KW-0325">Glycoprotein</keyword>